<keyword evidence="4" id="KW-0393">Immunoglobulin domain</keyword>
<dbReference type="CDD" id="cd00099">
    <property type="entry name" value="IgV"/>
    <property type="match status" value="1"/>
</dbReference>
<keyword evidence="3" id="KW-0675">Receptor</keyword>
<dbReference type="InterPro" id="IPR013783">
    <property type="entry name" value="Ig-like_fold"/>
</dbReference>
<dbReference type="InterPro" id="IPR051287">
    <property type="entry name" value="TCR_variable_region"/>
</dbReference>
<evidence type="ECO:0000256" key="4">
    <source>
        <dbReference type="ARBA" id="ARBA00023319"/>
    </source>
</evidence>
<keyword evidence="1" id="KW-0732">Signal</keyword>
<evidence type="ECO:0000313" key="8">
    <source>
        <dbReference type="Proteomes" id="UP000694892"/>
    </source>
</evidence>
<evidence type="ECO:0000313" key="7">
    <source>
        <dbReference type="EMBL" id="OCU01462.1"/>
    </source>
</evidence>
<dbReference type="InterPro" id="IPR013106">
    <property type="entry name" value="Ig_V-set"/>
</dbReference>
<dbReference type="Pfam" id="PF07686">
    <property type="entry name" value="V-set"/>
    <property type="match status" value="1"/>
</dbReference>
<accession>A0A974I569</accession>
<dbReference type="SMART" id="SM00406">
    <property type="entry name" value="IGv"/>
    <property type="match status" value="1"/>
</dbReference>
<dbReference type="PROSITE" id="PS50835">
    <property type="entry name" value="IG_LIKE"/>
    <property type="match status" value="1"/>
</dbReference>
<feature type="domain" description="Ig-like" evidence="6">
    <location>
        <begin position="33"/>
        <end position="152"/>
    </location>
</feature>
<evidence type="ECO:0000259" key="6">
    <source>
        <dbReference type="PROSITE" id="PS50835"/>
    </source>
</evidence>
<protein>
    <recommendedName>
        <fullName evidence="6">Ig-like domain-containing protein</fullName>
    </recommendedName>
</protein>
<keyword evidence="5" id="KW-0391">Immunity</keyword>
<dbReference type="SUPFAM" id="SSF48726">
    <property type="entry name" value="Immunoglobulin"/>
    <property type="match status" value="1"/>
</dbReference>
<dbReference type="SMART" id="SM00409">
    <property type="entry name" value="IG"/>
    <property type="match status" value="1"/>
</dbReference>
<keyword evidence="5" id="KW-1279">T cell receptor</keyword>
<gene>
    <name evidence="7" type="ORF">XELAEV_18007253mg</name>
</gene>
<dbReference type="InterPro" id="IPR007110">
    <property type="entry name" value="Ig-like_dom"/>
</dbReference>
<dbReference type="OMA" id="EPERYNT"/>
<dbReference type="GO" id="GO:0002250">
    <property type="term" value="P:adaptive immune response"/>
    <property type="evidence" value="ECO:0007669"/>
    <property type="project" value="UniProtKB-KW"/>
</dbReference>
<dbReference type="Proteomes" id="UP000694892">
    <property type="component" value="Chromosome 1L"/>
</dbReference>
<dbReference type="AlphaFoldDB" id="A0A974I569"/>
<evidence type="ECO:0000256" key="3">
    <source>
        <dbReference type="ARBA" id="ARBA00023170"/>
    </source>
</evidence>
<organism evidence="7 8">
    <name type="scientific">Xenopus laevis</name>
    <name type="common">African clawed frog</name>
    <dbReference type="NCBI Taxonomy" id="8355"/>
    <lineage>
        <taxon>Eukaryota</taxon>
        <taxon>Metazoa</taxon>
        <taxon>Chordata</taxon>
        <taxon>Craniata</taxon>
        <taxon>Vertebrata</taxon>
        <taxon>Euteleostomi</taxon>
        <taxon>Amphibia</taxon>
        <taxon>Batrachia</taxon>
        <taxon>Anura</taxon>
        <taxon>Pipoidea</taxon>
        <taxon>Pipidae</taxon>
        <taxon>Xenopodinae</taxon>
        <taxon>Xenopus</taxon>
        <taxon>Xenopus</taxon>
    </lineage>
</organism>
<reference evidence="8" key="1">
    <citation type="journal article" date="2016" name="Nature">
        <title>Genome evolution in the allotetraploid frog Xenopus laevis.</title>
        <authorList>
            <person name="Session A.M."/>
            <person name="Uno Y."/>
            <person name="Kwon T."/>
            <person name="Chapman J.A."/>
            <person name="Toyoda A."/>
            <person name="Takahashi S."/>
            <person name="Fukui A."/>
            <person name="Hikosaka A."/>
            <person name="Suzuki A."/>
            <person name="Kondo M."/>
            <person name="van Heeringen S.J."/>
            <person name="Quigley I."/>
            <person name="Heinz S."/>
            <person name="Ogino H."/>
            <person name="Ochi H."/>
            <person name="Hellsten U."/>
            <person name="Lyons J.B."/>
            <person name="Simakov O."/>
            <person name="Putnam N."/>
            <person name="Stites J."/>
            <person name="Kuroki Y."/>
            <person name="Tanaka T."/>
            <person name="Michiue T."/>
            <person name="Watanabe M."/>
            <person name="Bogdanovic O."/>
            <person name="Lister R."/>
            <person name="Georgiou G."/>
            <person name="Paranjpe S.S."/>
            <person name="van Kruijsbergen I."/>
            <person name="Shu S."/>
            <person name="Carlson J."/>
            <person name="Kinoshita T."/>
            <person name="Ohta Y."/>
            <person name="Mawaribuchi S."/>
            <person name="Jenkins J."/>
            <person name="Grimwood J."/>
            <person name="Schmutz J."/>
            <person name="Mitros T."/>
            <person name="Mozaffari S.V."/>
            <person name="Suzuki Y."/>
            <person name="Haramoto Y."/>
            <person name="Yamamoto T.S."/>
            <person name="Takagi C."/>
            <person name="Heald R."/>
            <person name="Miller K."/>
            <person name="Haudenschild C."/>
            <person name="Kitzman J."/>
            <person name="Nakayama T."/>
            <person name="Izutsu Y."/>
            <person name="Robert J."/>
            <person name="Fortriede J."/>
            <person name="Burns K."/>
            <person name="Lotay V."/>
            <person name="Karimi K."/>
            <person name="Yasuoka Y."/>
            <person name="Dichmann D.S."/>
            <person name="Flajnik M.F."/>
            <person name="Houston D.W."/>
            <person name="Shendure J."/>
            <person name="DuPasquier L."/>
            <person name="Vize P.D."/>
            <person name="Zorn A.M."/>
            <person name="Ito M."/>
            <person name="Marcotte E.M."/>
            <person name="Wallingford J.B."/>
            <person name="Ito Y."/>
            <person name="Asashima M."/>
            <person name="Ueno N."/>
            <person name="Matsuda Y."/>
            <person name="Veenstra G.J."/>
            <person name="Fujiyama A."/>
            <person name="Harland R.M."/>
            <person name="Taira M."/>
            <person name="Rokhsar D.S."/>
        </authorList>
    </citation>
    <scope>NUCLEOTIDE SEQUENCE [LARGE SCALE GENOMIC DNA]</scope>
    <source>
        <strain evidence="8">J</strain>
    </source>
</reference>
<dbReference type="PANTHER" id="PTHR19367">
    <property type="entry name" value="T-CELL RECEPTOR ALPHA CHAIN V REGION"/>
    <property type="match status" value="1"/>
</dbReference>
<proteinExistence type="predicted"/>
<evidence type="ECO:0000256" key="1">
    <source>
        <dbReference type="ARBA" id="ARBA00022729"/>
    </source>
</evidence>
<dbReference type="PANTHER" id="PTHR19367:SF18">
    <property type="entry name" value="T CELL RECEPTOR ALPHA VARIABLE 16"/>
    <property type="match status" value="1"/>
</dbReference>
<sequence>MTPYIKTVLSGEPERYNTKIFLFIHYSFMIPCPYIRHGSVFGDSVKEKDSQLFAEEGISVDLACSYSTSFSTTYNLYWYRQYTYGGPEYILFKANQGSLKNTAPFAEKKFQSEVKTNSTTLTITNVKPEDSATYRCALQRAQCNSDKENSYTNPTG</sequence>
<evidence type="ECO:0000256" key="2">
    <source>
        <dbReference type="ARBA" id="ARBA00023130"/>
    </source>
</evidence>
<dbReference type="InterPro" id="IPR003599">
    <property type="entry name" value="Ig_sub"/>
</dbReference>
<name>A0A974I569_XENLA</name>
<dbReference type="EMBL" id="CM004466">
    <property type="protein sequence ID" value="OCU01462.1"/>
    <property type="molecule type" value="Genomic_DNA"/>
</dbReference>
<evidence type="ECO:0000256" key="5">
    <source>
        <dbReference type="ARBA" id="ARBA00043266"/>
    </source>
</evidence>
<dbReference type="GO" id="GO:0042101">
    <property type="term" value="C:T cell receptor complex"/>
    <property type="evidence" value="ECO:0007669"/>
    <property type="project" value="UniProtKB-KW"/>
</dbReference>
<dbReference type="InterPro" id="IPR036179">
    <property type="entry name" value="Ig-like_dom_sf"/>
</dbReference>
<keyword evidence="2" id="KW-1064">Adaptive immunity</keyword>
<dbReference type="Gene3D" id="2.60.40.10">
    <property type="entry name" value="Immunoglobulins"/>
    <property type="match status" value="1"/>
</dbReference>